<dbReference type="Pfam" id="PF07751">
    <property type="entry name" value="Abi_2"/>
    <property type="match status" value="1"/>
</dbReference>
<dbReference type="OrthoDB" id="5363652at2"/>
<sequence>MTNSIKPHKEYLDLINQLKQRGMTIQDEEYAEKKLSQVGYYRLSGFWHIARTPNQDGTLSDDFIKGTDFNEVYKLYIFDKKLRLLLLDIVERLEINIRTIMAHELGRINPLAYEDHSIINRKFIQHNWKPQSSYLFSKWQDSLTAKIHRCKDDFIEWHRKNENPLPFWVITETWDFGTLSKYYSLLNGQYQRKIAKHFNIDERTLTNWLNEINIVRNLAAHHSRVWNRDFNQINIPNFNSQSQQKFKRAGAYFSNINLDNKAKSRIFGRIAILWYLISQNSCNYKWLPKLEELIKIFPDIPNAKLESMGLMNHTALPINLMNN</sequence>
<dbReference type="AlphaFoldDB" id="A0A1V3JMK3"/>
<keyword evidence="2" id="KW-1185">Reference proteome</keyword>
<accession>A0A1V3JMK3</accession>
<dbReference type="PIRSF" id="PIRSF034934">
    <property type="entry name" value="AbiF_AbiD"/>
    <property type="match status" value="1"/>
</dbReference>
<organism evidence="1 2">
    <name type="scientific">Rodentibacter genomosp. 2</name>
    <dbReference type="NCBI Taxonomy" id="1908266"/>
    <lineage>
        <taxon>Bacteria</taxon>
        <taxon>Pseudomonadati</taxon>
        <taxon>Pseudomonadota</taxon>
        <taxon>Gammaproteobacteria</taxon>
        <taxon>Pasteurellales</taxon>
        <taxon>Pasteurellaceae</taxon>
        <taxon>Rodentibacter</taxon>
    </lineage>
</organism>
<evidence type="ECO:0000313" key="2">
    <source>
        <dbReference type="Proteomes" id="UP000188541"/>
    </source>
</evidence>
<dbReference type="RefSeq" id="WP_077550671.1">
    <property type="nucleotide sequence ID" value="NZ_MLHO01000020.1"/>
</dbReference>
<proteinExistence type="predicted"/>
<protein>
    <submittedName>
        <fullName evidence="1">Abortive phage infection protein</fullName>
    </submittedName>
</protein>
<comment type="caution">
    <text evidence="1">The sequence shown here is derived from an EMBL/GenBank/DDBJ whole genome shotgun (WGS) entry which is preliminary data.</text>
</comment>
<dbReference type="Proteomes" id="UP000188541">
    <property type="component" value="Unassembled WGS sequence"/>
</dbReference>
<name>A0A1V3JMK3_9PAST</name>
<dbReference type="InterPro" id="IPR017034">
    <property type="entry name" value="Abi_system_AbiD/AbiF"/>
</dbReference>
<gene>
    <name evidence="1" type="ORF">BKK55_03890</name>
</gene>
<evidence type="ECO:0000313" key="1">
    <source>
        <dbReference type="EMBL" id="OOF57649.1"/>
    </source>
</evidence>
<dbReference type="EMBL" id="MLHO01000020">
    <property type="protein sequence ID" value="OOF57649.1"/>
    <property type="molecule type" value="Genomic_DNA"/>
</dbReference>
<reference evidence="1 2" key="1">
    <citation type="submission" date="2016-10" db="EMBL/GenBank/DDBJ databases">
        <title>Rodentibacter gen. nov. and new species.</title>
        <authorList>
            <person name="Christensen H."/>
        </authorList>
    </citation>
    <scope>NUCLEOTIDE SEQUENCE [LARGE SCALE GENOMIC DNA]</scope>
    <source>
        <strain evidence="1 2">1996246016</strain>
    </source>
</reference>
<dbReference type="InterPro" id="IPR011664">
    <property type="entry name" value="Abi_system_AbiD/AbiF-like"/>
</dbReference>